<dbReference type="STRING" id="142842.SAMN02745118_01049"/>
<organism evidence="2 3">
    <name type="scientific">Selenihalanaerobacter shriftii</name>
    <dbReference type="NCBI Taxonomy" id="142842"/>
    <lineage>
        <taxon>Bacteria</taxon>
        <taxon>Bacillati</taxon>
        <taxon>Bacillota</taxon>
        <taxon>Clostridia</taxon>
        <taxon>Halanaerobiales</taxon>
        <taxon>Halobacteroidaceae</taxon>
        <taxon>Selenihalanaerobacter</taxon>
    </lineage>
</organism>
<proteinExistence type="predicted"/>
<dbReference type="EMBL" id="FUWM01000008">
    <property type="protein sequence ID" value="SJZ51284.1"/>
    <property type="molecule type" value="Genomic_DNA"/>
</dbReference>
<dbReference type="GO" id="GO:0035091">
    <property type="term" value="F:phosphatidylinositol binding"/>
    <property type="evidence" value="ECO:0007669"/>
    <property type="project" value="TreeGrafter"/>
</dbReference>
<dbReference type="RefSeq" id="WP_078809546.1">
    <property type="nucleotide sequence ID" value="NZ_FUWM01000008.1"/>
</dbReference>
<dbReference type="PANTHER" id="PTHR15629:SF2">
    <property type="entry name" value="SH3 DOMAIN-CONTAINING YSC84-LIKE PROTEIN 1"/>
    <property type="match status" value="1"/>
</dbReference>
<feature type="domain" description="Ysc84 actin-binding" evidence="1">
    <location>
        <begin position="104"/>
        <end position="224"/>
    </location>
</feature>
<dbReference type="OrthoDB" id="9782434at2"/>
<dbReference type="InterPro" id="IPR007461">
    <property type="entry name" value="Ysc84_actin-binding"/>
</dbReference>
<dbReference type="CDD" id="cd11524">
    <property type="entry name" value="SYLF"/>
    <property type="match status" value="1"/>
</dbReference>
<evidence type="ECO:0000259" key="1">
    <source>
        <dbReference type="Pfam" id="PF04366"/>
    </source>
</evidence>
<accession>A0A1T4L9H3</accession>
<dbReference type="Pfam" id="PF04366">
    <property type="entry name" value="Ysc84"/>
    <property type="match status" value="1"/>
</dbReference>
<name>A0A1T4L9H3_9FIRM</name>
<keyword evidence="3" id="KW-1185">Reference proteome</keyword>
<dbReference type="Proteomes" id="UP000190625">
    <property type="component" value="Unassembled WGS sequence"/>
</dbReference>
<evidence type="ECO:0000313" key="2">
    <source>
        <dbReference type="EMBL" id="SJZ51284.1"/>
    </source>
</evidence>
<gene>
    <name evidence="2" type="ORF">SAMN02745118_01049</name>
</gene>
<reference evidence="3" key="1">
    <citation type="submission" date="2017-02" db="EMBL/GenBank/DDBJ databases">
        <authorList>
            <person name="Varghese N."/>
            <person name="Submissions S."/>
        </authorList>
    </citation>
    <scope>NUCLEOTIDE SEQUENCE [LARGE SCALE GENOMIC DNA]</scope>
    <source>
        <strain evidence="3">ATCC BAA-73</strain>
    </source>
</reference>
<evidence type="ECO:0000313" key="3">
    <source>
        <dbReference type="Proteomes" id="UP000190625"/>
    </source>
</evidence>
<dbReference type="AlphaFoldDB" id="A0A1T4L9H3"/>
<sequence>MKFKKFYILIICLFLIISLGINKVQAESPNNRIEKAIKVLNEVSDQNDAESMASLLRKAKGVVIFPKVLKGGFIFGARYGDGLLLKHDTNRDIWYGPYFIEMKGLSYGFQAGVQSIGLVLVINNELGLNNFEESTLTLGGDLSIAAGPVGRSTEASTDIELEAAIYSYSMSKGAFAGVSIEGSQIKNDTEANRTYWGTSLTPHEMLNKRATSYKITSLINTIEKLTATAD</sequence>
<protein>
    <submittedName>
        <fullName evidence="2">Lipid-binding SYLF domain-containing protein</fullName>
    </submittedName>
</protein>
<dbReference type="PANTHER" id="PTHR15629">
    <property type="entry name" value="SH3YL1 PROTEIN"/>
    <property type="match status" value="1"/>
</dbReference>
<dbReference type="InterPro" id="IPR051702">
    <property type="entry name" value="SH3_domain_YSC84-like"/>
</dbReference>